<dbReference type="PANTHER" id="PTHR23137">
    <property type="entry name" value="VESICLE TRANSPORT PROTEIN-RELATED"/>
    <property type="match status" value="1"/>
</dbReference>
<proteinExistence type="inferred from homology"/>
<keyword evidence="11" id="KW-1185">Reference proteome</keyword>
<dbReference type="Proteomes" id="UP000324629">
    <property type="component" value="Unassembled WGS sequence"/>
</dbReference>
<accession>A0A5J4NSA9</accession>
<evidence type="ECO:0000256" key="7">
    <source>
        <dbReference type="ARBA" id="ARBA00023136"/>
    </source>
</evidence>
<evidence type="ECO:0000256" key="4">
    <source>
        <dbReference type="ARBA" id="ARBA00022692"/>
    </source>
</evidence>
<dbReference type="InterPro" id="IPR011691">
    <property type="entry name" value="Vesicle_transpt_SFT2"/>
</dbReference>
<keyword evidence="4 9" id="KW-0812">Transmembrane</keyword>
<reference evidence="10 11" key="1">
    <citation type="journal article" date="2019" name="Gigascience">
        <title>Whole-genome sequence of the oriental lung fluke Paragonimus westermani.</title>
        <authorList>
            <person name="Oey H."/>
            <person name="Zakrzewski M."/>
            <person name="Narain K."/>
            <person name="Devi K.R."/>
            <person name="Agatsuma T."/>
            <person name="Nawaratna S."/>
            <person name="Gobert G.N."/>
            <person name="Jones M.K."/>
            <person name="Ragan M.A."/>
            <person name="McManus D.P."/>
            <person name="Krause L."/>
        </authorList>
    </citation>
    <scope>NUCLEOTIDE SEQUENCE [LARGE SCALE GENOMIC DNA]</scope>
    <source>
        <strain evidence="10 11">IND2009</strain>
    </source>
</reference>
<dbReference type="InterPro" id="IPR007305">
    <property type="entry name" value="Vesicle_transpt_Got1/SFT2"/>
</dbReference>
<feature type="transmembrane region" description="Helical" evidence="9">
    <location>
        <begin position="56"/>
        <end position="76"/>
    </location>
</feature>
<keyword evidence="7 9" id="KW-0472">Membrane</keyword>
<evidence type="ECO:0000256" key="1">
    <source>
        <dbReference type="ARBA" id="ARBA00003566"/>
    </source>
</evidence>
<protein>
    <recommendedName>
        <fullName evidence="9">Vesicle transport protein</fullName>
    </recommendedName>
</protein>
<comment type="function">
    <text evidence="1 9">May be involved in fusion of retrograde transport vesicles derived from an endocytic compartment with the Golgi complex.</text>
</comment>
<feature type="transmembrane region" description="Helical" evidence="9">
    <location>
        <begin position="96"/>
        <end position="116"/>
    </location>
</feature>
<keyword evidence="6 9" id="KW-1133">Transmembrane helix</keyword>
<evidence type="ECO:0000256" key="9">
    <source>
        <dbReference type="RuleBase" id="RU363111"/>
    </source>
</evidence>
<dbReference type="GO" id="GO:0012505">
    <property type="term" value="C:endomembrane system"/>
    <property type="evidence" value="ECO:0007669"/>
    <property type="project" value="UniProtKB-ARBA"/>
</dbReference>
<comment type="similarity">
    <text evidence="8 9">Belongs to the SFT2 family.</text>
</comment>
<comment type="caution">
    <text evidence="9">Lacks conserved residue(s) required for the propagation of feature annotation.</text>
</comment>
<keyword evidence="3 9" id="KW-0813">Transport</keyword>
<evidence type="ECO:0000313" key="10">
    <source>
        <dbReference type="EMBL" id="KAA3678030.1"/>
    </source>
</evidence>
<dbReference type="Pfam" id="PF04178">
    <property type="entry name" value="Got1"/>
    <property type="match status" value="1"/>
</dbReference>
<keyword evidence="5 9" id="KW-0653">Protein transport</keyword>
<dbReference type="GO" id="GO:0015031">
    <property type="term" value="P:protein transport"/>
    <property type="evidence" value="ECO:0007669"/>
    <property type="project" value="UniProtKB-KW"/>
</dbReference>
<dbReference type="EMBL" id="QNGE01001247">
    <property type="protein sequence ID" value="KAA3678030.1"/>
    <property type="molecule type" value="Genomic_DNA"/>
</dbReference>
<evidence type="ECO:0000256" key="5">
    <source>
        <dbReference type="ARBA" id="ARBA00022927"/>
    </source>
</evidence>
<evidence type="ECO:0000256" key="6">
    <source>
        <dbReference type="ARBA" id="ARBA00022989"/>
    </source>
</evidence>
<dbReference type="GO" id="GO:0005737">
    <property type="term" value="C:cytoplasm"/>
    <property type="evidence" value="ECO:0007669"/>
    <property type="project" value="UniProtKB-ARBA"/>
</dbReference>
<comment type="subcellular location">
    <subcellularLocation>
        <location evidence="2 9">Membrane</location>
        <topology evidence="2 9">Multi-pass membrane protein</topology>
    </subcellularLocation>
</comment>
<organism evidence="10 11">
    <name type="scientific">Paragonimus westermani</name>
    <dbReference type="NCBI Taxonomy" id="34504"/>
    <lineage>
        <taxon>Eukaryota</taxon>
        <taxon>Metazoa</taxon>
        <taxon>Spiralia</taxon>
        <taxon>Lophotrochozoa</taxon>
        <taxon>Platyhelminthes</taxon>
        <taxon>Trematoda</taxon>
        <taxon>Digenea</taxon>
        <taxon>Plagiorchiida</taxon>
        <taxon>Troglotremata</taxon>
        <taxon>Troglotrematidae</taxon>
        <taxon>Paragonimus</taxon>
    </lineage>
</organism>
<evidence type="ECO:0000256" key="8">
    <source>
        <dbReference type="ARBA" id="ARBA00025800"/>
    </source>
</evidence>
<comment type="caution">
    <text evidence="10">The sequence shown here is derived from an EMBL/GenBank/DDBJ whole genome shotgun (WGS) entry which is preliminary data.</text>
</comment>
<name>A0A5J4NSA9_9TREM</name>
<evidence type="ECO:0000256" key="3">
    <source>
        <dbReference type="ARBA" id="ARBA00022448"/>
    </source>
</evidence>
<gene>
    <name evidence="10" type="ORF">DEA37_0000226</name>
</gene>
<dbReference type="AlphaFoldDB" id="A0A5J4NSA9"/>
<dbReference type="GO" id="GO:0016192">
    <property type="term" value="P:vesicle-mediated transport"/>
    <property type="evidence" value="ECO:0007669"/>
    <property type="project" value="InterPro"/>
</dbReference>
<feature type="transmembrane region" description="Helical" evidence="9">
    <location>
        <begin position="22"/>
        <end position="44"/>
    </location>
</feature>
<evidence type="ECO:0000313" key="11">
    <source>
        <dbReference type="Proteomes" id="UP000324629"/>
    </source>
</evidence>
<evidence type="ECO:0000256" key="2">
    <source>
        <dbReference type="ARBA" id="ARBA00004141"/>
    </source>
</evidence>
<dbReference type="GO" id="GO:0016020">
    <property type="term" value="C:membrane"/>
    <property type="evidence" value="ECO:0007669"/>
    <property type="project" value="UniProtKB-SubCell"/>
</dbReference>
<dbReference type="PANTHER" id="PTHR23137:SF6">
    <property type="entry name" value="VESICLE TRANSPORT PROTEIN"/>
    <property type="match status" value="1"/>
</dbReference>
<sequence>MVDVKNRLNLRLIYHGARASKALFSVLLLGFCYPFFTVFLMGPANQCKRMFQETRIFAAVFMFVCMALTICSAVWVTQNSYYNLPFSVAQQTVVSYLLHHAVYLTYVVFAFIHSVCKVSVFRNSFP</sequence>